<name>A0A6N2MI80_SALVM</name>
<evidence type="ECO:0000313" key="1">
    <source>
        <dbReference type="EMBL" id="VFU52810.1"/>
    </source>
</evidence>
<protein>
    <submittedName>
        <fullName evidence="1">Uncharacterized protein</fullName>
    </submittedName>
</protein>
<dbReference type="AlphaFoldDB" id="A0A6N2MI80"/>
<sequence>MDSERALLLGLVNWAGNGGGVGQLFAFFNSTVHALCGCLVVSVPLILNSVLCQSSHLSPHFSFSSSLAGLLQVVSPSKSSLFSLPAAENSNLSICEDTFSHSDNSLCQLCCSFCQLFHLFSSRSIAFSSAVCGGLFSFSSFVAGDYHQPLPTPPRLHQSTVL</sequence>
<organism evidence="1">
    <name type="scientific">Salix viminalis</name>
    <name type="common">Common osier</name>
    <name type="synonym">Basket willow</name>
    <dbReference type="NCBI Taxonomy" id="40686"/>
    <lineage>
        <taxon>Eukaryota</taxon>
        <taxon>Viridiplantae</taxon>
        <taxon>Streptophyta</taxon>
        <taxon>Embryophyta</taxon>
        <taxon>Tracheophyta</taxon>
        <taxon>Spermatophyta</taxon>
        <taxon>Magnoliopsida</taxon>
        <taxon>eudicotyledons</taxon>
        <taxon>Gunneridae</taxon>
        <taxon>Pentapetalae</taxon>
        <taxon>rosids</taxon>
        <taxon>fabids</taxon>
        <taxon>Malpighiales</taxon>
        <taxon>Salicaceae</taxon>
        <taxon>Saliceae</taxon>
        <taxon>Salix</taxon>
    </lineage>
</organism>
<gene>
    <name evidence="1" type="ORF">SVIM_LOCUS364654</name>
</gene>
<dbReference type="EMBL" id="CAADRP010001807">
    <property type="protein sequence ID" value="VFU52810.1"/>
    <property type="molecule type" value="Genomic_DNA"/>
</dbReference>
<accession>A0A6N2MI80</accession>
<proteinExistence type="predicted"/>
<reference evidence="1" key="1">
    <citation type="submission" date="2019-03" db="EMBL/GenBank/DDBJ databases">
        <authorList>
            <person name="Mank J."/>
            <person name="Almeida P."/>
        </authorList>
    </citation>
    <scope>NUCLEOTIDE SEQUENCE</scope>
    <source>
        <strain evidence="1">78183</strain>
    </source>
</reference>